<evidence type="ECO:0000256" key="1">
    <source>
        <dbReference type="ARBA" id="ARBA00010879"/>
    </source>
</evidence>
<dbReference type="SUPFAM" id="SSF47353">
    <property type="entry name" value="Retrovirus capsid dimerization domain-like"/>
    <property type="match status" value="1"/>
</dbReference>
<dbReference type="Gene3D" id="3.10.10.10">
    <property type="entry name" value="HIV Type 1 Reverse Transcriptase, subunit A, domain 1"/>
    <property type="match status" value="1"/>
</dbReference>
<dbReference type="Ensembl" id="ENSGMOT00000076750.1">
    <property type="protein sequence ID" value="ENSGMOP00000029013.1"/>
    <property type="gene ID" value="ENSGMOG00000028361.1"/>
</dbReference>
<dbReference type="InterPro" id="IPR021109">
    <property type="entry name" value="Peptidase_aspartic_dom_sf"/>
</dbReference>
<evidence type="ECO:0000259" key="14">
    <source>
        <dbReference type="PROSITE" id="PS50804"/>
    </source>
</evidence>
<feature type="domain" description="Reverse transcriptase" evidence="15">
    <location>
        <begin position="1176"/>
        <end position="1354"/>
    </location>
</feature>
<dbReference type="InterPro" id="IPR001584">
    <property type="entry name" value="Integrase_cat-core"/>
</dbReference>
<feature type="compositionally biased region" description="Pro residues" evidence="12">
    <location>
        <begin position="167"/>
        <end position="203"/>
    </location>
</feature>
<dbReference type="Gene3D" id="2.40.70.10">
    <property type="entry name" value="Acid Proteases"/>
    <property type="match status" value="1"/>
</dbReference>
<comment type="similarity">
    <text evidence="1">Belongs to the beta type-B retroviral polymerase family. HERV class-II K(HML-2) pol subfamily.</text>
</comment>
<dbReference type="InterPro" id="IPR036875">
    <property type="entry name" value="Znf_CCHC_sf"/>
</dbReference>
<keyword evidence="9" id="KW-0695">RNA-directed DNA polymerase</keyword>
<dbReference type="GO" id="GO:0015074">
    <property type="term" value="P:DNA integration"/>
    <property type="evidence" value="ECO:0007669"/>
    <property type="project" value="InterPro"/>
</dbReference>
<evidence type="ECO:0000256" key="5">
    <source>
        <dbReference type="ARBA" id="ARBA00022695"/>
    </source>
</evidence>
<dbReference type="CDD" id="cd00303">
    <property type="entry name" value="retropepsin_like"/>
    <property type="match status" value="1"/>
</dbReference>
<dbReference type="OMA" id="GHEANDY"/>
<dbReference type="GO" id="GO:0008270">
    <property type="term" value="F:zinc ion binding"/>
    <property type="evidence" value="ECO:0007669"/>
    <property type="project" value="UniProtKB-KW"/>
</dbReference>
<dbReference type="Pfam" id="PF00665">
    <property type="entry name" value="rve"/>
    <property type="match status" value="1"/>
</dbReference>
<evidence type="ECO:0000256" key="8">
    <source>
        <dbReference type="ARBA" id="ARBA00022801"/>
    </source>
</evidence>
<dbReference type="InterPro" id="IPR043128">
    <property type="entry name" value="Rev_trsase/Diguanyl_cyclase"/>
</dbReference>
<dbReference type="PROSITE" id="PS50994">
    <property type="entry name" value="INTEGRASE"/>
    <property type="match status" value="1"/>
</dbReference>
<keyword evidence="11" id="KW-0479">Metal-binding</keyword>
<dbReference type="PROSITE" id="PS50158">
    <property type="entry name" value="ZF_CCHC"/>
    <property type="match status" value="1"/>
</dbReference>
<dbReference type="Pfam" id="PF17921">
    <property type="entry name" value="Integrase_H2C2"/>
    <property type="match status" value="1"/>
</dbReference>
<evidence type="ECO:0000259" key="13">
    <source>
        <dbReference type="PROSITE" id="PS50158"/>
    </source>
</evidence>
<keyword evidence="11" id="KW-0862">Zinc</keyword>
<keyword evidence="8" id="KW-0378">Hydrolase</keyword>
<evidence type="ECO:0000313" key="17">
    <source>
        <dbReference type="Ensembl" id="ENSGMOP00000029013.1"/>
    </source>
</evidence>
<dbReference type="InterPro" id="IPR038269">
    <property type="entry name" value="SCAN_sf"/>
</dbReference>
<evidence type="ECO:0000256" key="2">
    <source>
        <dbReference type="ARBA" id="ARBA00012180"/>
    </source>
</evidence>
<dbReference type="InterPro" id="IPR012337">
    <property type="entry name" value="RNaseH-like_sf"/>
</dbReference>
<dbReference type="Pfam" id="PF13650">
    <property type="entry name" value="Asp_protease_2"/>
    <property type="match status" value="1"/>
</dbReference>
<dbReference type="InterPro" id="IPR041588">
    <property type="entry name" value="Integrase_H2C2"/>
</dbReference>
<name>A0A8C5ABM8_GADMO</name>
<dbReference type="SMART" id="SM00343">
    <property type="entry name" value="ZnF_C2HC"/>
    <property type="match status" value="1"/>
</dbReference>
<feature type="region of interest" description="Disordered" evidence="12">
    <location>
        <begin position="610"/>
        <end position="634"/>
    </location>
</feature>
<reference evidence="17" key="2">
    <citation type="submission" date="2025-09" db="UniProtKB">
        <authorList>
            <consortium name="Ensembl"/>
        </authorList>
    </citation>
    <scope>IDENTIFICATION</scope>
</reference>
<dbReference type="Gene3D" id="3.30.420.10">
    <property type="entry name" value="Ribonuclease H-like superfamily/Ribonuclease H"/>
    <property type="match status" value="1"/>
</dbReference>
<dbReference type="CDD" id="cd09274">
    <property type="entry name" value="RNase_HI_RT_Ty3"/>
    <property type="match status" value="1"/>
</dbReference>
<dbReference type="SUPFAM" id="SSF56672">
    <property type="entry name" value="DNA/RNA polymerases"/>
    <property type="match status" value="1"/>
</dbReference>
<dbReference type="InterPro" id="IPR036397">
    <property type="entry name" value="RNaseH_sf"/>
</dbReference>
<keyword evidence="18" id="KW-1185">Reference proteome</keyword>
<dbReference type="SUPFAM" id="SSF50630">
    <property type="entry name" value="Acid proteases"/>
    <property type="match status" value="1"/>
</dbReference>
<evidence type="ECO:0000256" key="7">
    <source>
        <dbReference type="ARBA" id="ARBA00022759"/>
    </source>
</evidence>
<feature type="compositionally biased region" description="Polar residues" evidence="12">
    <location>
        <begin position="399"/>
        <end position="408"/>
    </location>
</feature>
<dbReference type="InterPro" id="IPR050951">
    <property type="entry name" value="Retrovirus_Pol_polyprotein"/>
</dbReference>
<evidence type="ECO:0000256" key="11">
    <source>
        <dbReference type="PROSITE-ProRule" id="PRU00047"/>
    </source>
</evidence>
<dbReference type="PROSITE" id="PS50878">
    <property type="entry name" value="RT_POL"/>
    <property type="match status" value="1"/>
</dbReference>
<dbReference type="Gene3D" id="1.10.340.70">
    <property type="match status" value="1"/>
</dbReference>
<keyword evidence="7" id="KW-0255">Endonuclease</keyword>
<dbReference type="FunFam" id="3.30.420.10:FF:000032">
    <property type="entry name" value="Retrovirus-related Pol polyprotein from transposon 297-like Protein"/>
    <property type="match status" value="1"/>
</dbReference>
<feature type="region of interest" description="Disordered" evidence="12">
    <location>
        <begin position="145"/>
        <end position="205"/>
    </location>
</feature>
<evidence type="ECO:0000256" key="9">
    <source>
        <dbReference type="ARBA" id="ARBA00022918"/>
    </source>
</evidence>
<dbReference type="FunFam" id="1.10.340.70:FF:000001">
    <property type="entry name" value="Retrovirus-related Pol polyprotein from transposon gypsy-like Protein"/>
    <property type="match status" value="1"/>
</dbReference>
<dbReference type="InterPro" id="IPR003309">
    <property type="entry name" value="SCAN_dom"/>
</dbReference>
<feature type="compositionally biased region" description="Polar residues" evidence="12">
    <location>
        <begin position="415"/>
        <end position="436"/>
    </location>
</feature>
<keyword evidence="11" id="KW-0863">Zinc-finger</keyword>
<keyword evidence="6" id="KW-0540">Nuclease</keyword>
<dbReference type="InterPro" id="IPR041373">
    <property type="entry name" value="RT_RNaseH"/>
</dbReference>
<feature type="domain" description="Integrase catalytic" evidence="16">
    <location>
        <begin position="794"/>
        <end position="952"/>
    </location>
</feature>
<dbReference type="SMART" id="SM00431">
    <property type="entry name" value="SCAN"/>
    <property type="match status" value="1"/>
</dbReference>
<dbReference type="Pfam" id="PF00098">
    <property type="entry name" value="zf-CCHC"/>
    <property type="match status" value="1"/>
</dbReference>
<evidence type="ECO:0000256" key="4">
    <source>
        <dbReference type="ARBA" id="ARBA00022679"/>
    </source>
</evidence>
<feature type="region of interest" description="Disordered" evidence="12">
    <location>
        <begin position="74"/>
        <end position="101"/>
    </location>
</feature>
<dbReference type="EC" id="3.1.26.4" evidence="2"/>
<evidence type="ECO:0000256" key="10">
    <source>
        <dbReference type="ARBA" id="ARBA00039658"/>
    </source>
</evidence>
<dbReference type="Gene3D" id="1.10.4020.10">
    <property type="entry name" value="DNA breaking-rejoining enzymes"/>
    <property type="match status" value="1"/>
</dbReference>
<evidence type="ECO:0000259" key="16">
    <source>
        <dbReference type="PROSITE" id="PS50994"/>
    </source>
</evidence>
<evidence type="ECO:0000256" key="6">
    <source>
        <dbReference type="ARBA" id="ARBA00022722"/>
    </source>
</evidence>
<dbReference type="PANTHER" id="PTHR37984">
    <property type="entry name" value="PROTEIN CBG26694"/>
    <property type="match status" value="1"/>
</dbReference>
<dbReference type="InterPro" id="IPR001878">
    <property type="entry name" value="Znf_CCHC"/>
</dbReference>
<dbReference type="GO" id="GO:0003964">
    <property type="term" value="F:RNA-directed DNA polymerase activity"/>
    <property type="evidence" value="ECO:0007669"/>
    <property type="project" value="UniProtKB-KW"/>
</dbReference>
<dbReference type="InterPro" id="IPR043502">
    <property type="entry name" value="DNA/RNA_pol_sf"/>
</dbReference>
<dbReference type="Pfam" id="PF00078">
    <property type="entry name" value="RVT_1"/>
    <property type="match status" value="1"/>
</dbReference>
<dbReference type="FunFam" id="3.30.70.270:FF:000020">
    <property type="entry name" value="Transposon Tf2-6 polyprotein-like Protein"/>
    <property type="match status" value="1"/>
</dbReference>
<dbReference type="PROSITE" id="PS50804">
    <property type="entry name" value="SCAN_BOX"/>
    <property type="match status" value="1"/>
</dbReference>
<dbReference type="InterPro" id="IPR000477">
    <property type="entry name" value="RT_dom"/>
</dbReference>
<feature type="compositionally biased region" description="Basic and acidic residues" evidence="12">
    <location>
        <begin position="613"/>
        <end position="628"/>
    </location>
</feature>
<dbReference type="Pfam" id="PF02023">
    <property type="entry name" value="SCAN"/>
    <property type="match status" value="1"/>
</dbReference>
<dbReference type="InterPro" id="IPR054465">
    <property type="entry name" value="Integrase_p58-like_C"/>
</dbReference>
<feature type="domain" description="SCAN box" evidence="14">
    <location>
        <begin position="289"/>
        <end position="367"/>
    </location>
</feature>
<dbReference type="SUPFAM" id="SSF53098">
    <property type="entry name" value="Ribonuclease H-like"/>
    <property type="match status" value="1"/>
</dbReference>
<dbReference type="Gene3D" id="4.10.60.10">
    <property type="entry name" value="Zinc finger, CCHC-type"/>
    <property type="match status" value="1"/>
</dbReference>
<evidence type="ECO:0000256" key="3">
    <source>
        <dbReference type="ARBA" id="ARBA00012493"/>
    </source>
</evidence>
<dbReference type="GeneTree" id="ENSGT01050000244855"/>
<feature type="domain" description="CCHC-type" evidence="13">
    <location>
        <begin position="445"/>
        <end position="459"/>
    </location>
</feature>
<sequence length="1589" mass="179952">MYCGTWVGEPPWQLVSTILCNWLALFKPGIFCFQGGGGIERQWWDRGAPWSATRRALIRALIRRAMPVRRRALDDLVQPGEQEEGAVGGEPEEDAGTGRDPGLLDLSSLYSLLQKTLQTQEREAFKQEQRWQSVQMQLNNVHDELGRDRRSGDGAGAGPAALAAPPARLPAAPPARPPAAPPAEPPAAPPDEPPAAPLHPAAPSPVSWTRAAVPKLAEGDDVEQYLTTFERLATAYRWPPADWAVFLVPYLTGRARSAYVAMDPYDAMDYFPVKEAILAKYAINAEVYRQRFRDPNMERGETPREFYNRLKDLFHKWIKPAGKTVEEIKEILILEQFMRSLSTEVRVWVKEHDPQTGHRAAELVDTFLAARLGPKDFRVQGSSRPVVTGTSGGYGSGASPRNSEQSRGPSHRQHQPQPNTPHSTTPRPIDTSTTRTLTNRDSFACYTCGKPGHLARDCPGKRGTFSGVCVVPELRVETVCAGRVQIIDITVNGRPVRALLDTGSTQTLVRPFLVDQPDMLRGGRVRVCCVNGDEHEYPTADIWVKVHDQTYRLKAGIVKGLSHSVVLGQDVAILPELVRSTRPVSMVATRAQTKRALGDESDPQTLLDVMPFRQEEISPPERVREPKSRSQRRREKLFGTVEAMSRVDDQAVPSAGEDRWDIPGDLKELQQQDESLKELFAKATEVEGVSTGRAKALSGEYYFVRGGLLFHQPEGDSTEQLVVPCGLRSRILSLGHDLPWSGHLGNVKTLQRIASRFYWPGLYTDVHKHCRTCPTCQLFSKQKVRPFPLQPLPIIEVPFTRIGMDIVGPLERTQTGHQYILVICDYATRYPEAFPLRKVTARTIAPALLQLFSRVGIPQEILTDQGTVFLSNTLKQVYRLLGIKGIRTTPYHPQTDGLVERYNQTLKGMLRKFVAANGKDWDRWLPYLMFAYREVPQASTGFSPFELLYGRQVRGPLDLLRDAWESPKSTTTDILTYVMAMREKMEMSSLVRDNLQDAQDTQTRWYDKSARRRTFQPGQRVLLLLPTEENKLLAKWQGPYCISRKLGPTTYELEMTDRRKQRQAFHVNLLKEWHERERPRMQQLLVQAVREEEDTPEQFFPTDRPAGELDFAHLTAQQQRELRAIIPDGLFSEQPGKTSLAEHPIRLKDFTPVRQRMYRVPERLLPALQEELQVMQSLGVIERSSSAWSSPVVMVPKKDGSMRFCIDFRRVNAQSHFDAYPMPRLEDLIESVGKAHFISTLNLRKGYWQVPLAKEAKPYSAFRTPHGLFQFTVMPFGLHGAPATFQRLMDRVLEGTGAFAGAYLDDIVVYSTTWAEHLQHLAEVFQRIHQAGLTVQPKKCAFAQQEVCYLGHVVGCGVIQPQRDKIEAVRNCPQPQTKKAIRSFLGLAGWYRRFVPDFATRAAPLTDLTRKSGSVNVPWEERHQKAFMDIKEALCSGPVLQSPDFEKPWTVQTDASGVGLGAVLLQGEREQQRPVAYISRKLFPRETRYSAIELECLAVKWALDTFRYYLLGRDFVLETDHRALKWLGTMKDTNARITRWFLALQPFKFHVQYRAGKQNMVADFLSRHPSVEPREVEGNVKRLPSFSRT</sequence>
<dbReference type="GO" id="GO:0004523">
    <property type="term" value="F:RNA-DNA hybrid ribonuclease activity"/>
    <property type="evidence" value="ECO:0007669"/>
    <property type="project" value="UniProtKB-EC"/>
</dbReference>
<keyword evidence="5" id="KW-0548">Nucleotidyltransferase</keyword>
<dbReference type="PANTHER" id="PTHR37984:SF5">
    <property type="entry name" value="PROTEIN NYNRIN-LIKE"/>
    <property type="match status" value="1"/>
</dbReference>
<dbReference type="EC" id="2.7.7.49" evidence="3"/>
<dbReference type="SUPFAM" id="SSF57756">
    <property type="entry name" value="Retrovirus zinc finger-like domains"/>
    <property type="match status" value="1"/>
</dbReference>
<dbReference type="CDD" id="cd01647">
    <property type="entry name" value="RT_LTR"/>
    <property type="match status" value="1"/>
</dbReference>
<keyword evidence="4" id="KW-0808">Transferase</keyword>
<dbReference type="Proteomes" id="UP000694546">
    <property type="component" value="Chromosome 16"/>
</dbReference>
<dbReference type="GO" id="GO:0003676">
    <property type="term" value="F:nucleic acid binding"/>
    <property type="evidence" value="ECO:0007669"/>
    <property type="project" value="InterPro"/>
</dbReference>
<dbReference type="Pfam" id="PF22938">
    <property type="entry name" value="Integrase_p58_C"/>
    <property type="match status" value="1"/>
</dbReference>
<dbReference type="CDD" id="cd07936">
    <property type="entry name" value="SCAN"/>
    <property type="match status" value="1"/>
</dbReference>
<dbReference type="Pfam" id="PF17917">
    <property type="entry name" value="RT_RNaseH"/>
    <property type="match status" value="1"/>
</dbReference>
<organism evidence="17 18">
    <name type="scientific">Gadus morhua</name>
    <name type="common">Atlantic cod</name>
    <dbReference type="NCBI Taxonomy" id="8049"/>
    <lineage>
        <taxon>Eukaryota</taxon>
        <taxon>Metazoa</taxon>
        <taxon>Chordata</taxon>
        <taxon>Craniata</taxon>
        <taxon>Vertebrata</taxon>
        <taxon>Euteleostomi</taxon>
        <taxon>Actinopterygii</taxon>
        <taxon>Neopterygii</taxon>
        <taxon>Teleostei</taxon>
        <taxon>Neoteleostei</taxon>
        <taxon>Acanthomorphata</taxon>
        <taxon>Zeiogadaria</taxon>
        <taxon>Gadariae</taxon>
        <taxon>Gadiformes</taxon>
        <taxon>Gadoidei</taxon>
        <taxon>Gadidae</taxon>
        <taxon>Gadus</taxon>
    </lineage>
</organism>
<accession>A0A8C5ABM8</accession>
<evidence type="ECO:0000313" key="18">
    <source>
        <dbReference type="Proteomes" id="UP000694546"/>
    </source>
</evidence>
<reference evidence="17" key="1">
    <citation type="submission" date="2025-08" db="UniProtKB">
        <authorList>
            <consortium name="Ensembl"/>
        </authorList>
    </citation>
    <scope>IDENTIFICATION</scope>
</reference>
<evidence type="ECO:0000259" key="15">
    <source>
        <dbReference type="PROSITE" id="PS50878"/>
    </source>
</evidence>
<dbReference type="Gene3D" id="3.30.70.270">
    <property type="match status" value="2"/>
</dbReference>
<proteinExistence type="inferred from homology"/>
<feature type="region of interest" description="Disordered" evidence="12">
    <location>
        <begin position="378"/>
        <end position="436"/>
    </location>
</feature>
<protein>
    <recommendedName>
        <fullName evidence="10">Gypsy retrotransposon integrase-like protein 1</fullName>
        <ecNumber evidence="3">2.7.7.49</ecNumber>
        <ecNumber evidence="2">3.1.26.4</ecNumber>
    </recommendedName>
</protein>
<evidence type="ECO:0000256" key="12">
    <source>
        <dbReference type="SAM" id="MobiDB-lite"/>
    </source>
</evidence>